<sequence>MTMLRKIYFSFGFLMVFCLSSVAMAEELTARQVVEAFQDQLIDVMKQGKELGFKGRFDKLDAAVKKSHDLPKIARIVVGKQWEELTPDQQAKLESVFTELSVSAYAHNFKEFSGESFSFVSEEETGRGGVVVHTNLKIPGEKDVKFDYMMKKKDDSWQIINIIADGVSDLALKRSDYTSVLNREGFDKLIAKINEKIESYAKQ</sequence>
<reference evidence="3" key="3">
    <citation type="submission" date="2011-05" db="EMBL/GenBank/DDBJ databases">
        <title>Complete sequence of Methylomonas methanica MC09.</title>
        <authorList>
            <consortium name="US DOE Joint Genome Institute"/>
            <person name="Lucas S."/>
            <person name="Han J."/>
            <person name="Lapidus A."/>
            <person name="Cheng J.-F."/>
            <person name="Goodwin L."/>
            <person name="Pitluck S."/>
            <person name="Peters L."/>
            <person name="Mikhailova N."/>
            <person name="Teshima H."/>
            <person name="Han C."/>
            <person name="Tapia R."/>
            <person name="Land M."/>
            <person name="Hauser L."/>
            <person name="Kyrpides N."/>
            <person name="Ivanova N."/>
            <person name="Pagani I."/>
            <person name="Stein L."/>
            <person name="Woyke T."/>
        </authorList>
    </citation>
    <scope>NUCLEOTIDE SEQUENCE [LARGE SCALE GENOMIC DNA]</scope>
    <source>
        <strain evidence="3">MC09</strain>
    </source>
</reference>
<keyword evidence="1" id="KW-0732">Signal</keyword>
<protein>
    <submittedName>
        <fullName evidence="2">Hopanoid biosynthesis associated membrane protein HpnM</fullName>
    </submittedName>
</protein>
<evidence type="ECO:0000313" key="2">
    <source>
        <dbReference type="EMBL" id="AEG01838.1"/>
    </source>
</evidence>
<dbReference type="AlphaFoldDB" id="G0A744"/>
<proteinExistence type="predicted"/>
<dbReference type="PIRSF" id="PIRSF004649">
    <property type="entry name" value="MlaC"/>
    <property type="match status" value="1"/>
</dbReference>
<dbReference type="Pfam" id="PF05494">
    <property type="entry name" value="MlaC"/>
    <property type="match status" value="1"/>
</dbReference>
<name>G0A744_METMM</name>
<accession>G0A744</accession>
<dbReference type="PANTHER" id="PTHR36573">
    <property type="entry name" value="INTERMEMBRANE PHOSPHOLIPID TRANSPORT SYSTEM BINDING PROTEIN MLAC"/>
    <property type="match status" value="1"/>
</dbReference>
<dbReference type="STRING" id="857087.Metme_3471"/>
<keyword evidence="3" id="KW-1185">Reference proteome</keyword>
<evidence type="ECO:0000256" key="1">
    <source>
        <dbReference type="SAM" id="SignalP"/>
    </source>
</evidence>
<feature type="signal peptide" evidence="1">
    <location>
        <begin position="1"/>
        <end position="25"/>
    </location>
</feature>
<dbReference type="HOGENOM" id="CLU_094502_1_1_6"/>
<dbReference type="InterPro" id="IPR042245">
    <property type="entry name" value="Tgt2/MlaC_sf"/>
</dbReference>
<reference key="2">
    <citation type="submission" date="2011-05" db="EMBL/GenBank/DDBJ databases">
        <title>Complete genome sequence of the aerobic marine methanotroph Methylomonas methanica MC09.</title>
        <authorList>
            <person name="Boden R."/>
            <person name="Cunliffe M."/>
            <person name="Scanlan J."/>
            <person name="Moussard H."/>
            <person name="Kits K.D."/>
            <person name="Klotz M."/>
            <person name="Jetten M."/>
            <person name="Vuilleumier S."/>
            <person name="Han J."/>
            <person name="Peters L."/>
            <person name="Mikhailova N."/>
            <person name="Teshima H."/>
            <person name="Tapia R."/>
            <person name="Kyrpides N."/>
            <person name="Ivanova N."/>
            <person name="Pagani I."/>
            <person name="Cheng J.-F."/>
            <person name="Goodwin L."/>
            <person name="Han C."/>
            <person name="Hauser L."/>
            <person name="Land M."/>
            <person name="Lapidus A."/>
            <person name="Lucas S."/>
            <person name="Pitluck S."/>
            <person name="Woyke T."/>
            <person name="Stein L.Y."/>
            <person name="Murrell C."/>
        </authorList>
    </citation>
    <scope>NUCLEOTIDE SEQUENCE</scope>
    <source>
        <strain>MC09</strain>
    </source>
</reference>
<organism evidence="2 3">
    <name type="scientific">Methylomonas methanica (strain DSM 25384 / MC09)</name>
    <dbReference type="NCBI Taxonomy" id="857087"/>
    <lineage>
        <taxon>Bacteria</taxon>
        <taxon>Pseudomonadati</taxon>
        <taxon>Pseudomonadota</taxon>
        <taxon>Gammaproteobacteria</taxon>
        <taxon>Methylococcales</taxon>
        <taxon>Methylococcaceae</taxon>
        <taxon>Methylomonas</taxon>
    </lineage>
</organism>
<dbReference type="InterPro" id="IPR008869">
    <property type="entry name" value="MlaC/ttg2D"/>
</dbReference>
<reference evidence="2 3" key="1">
    <citation type="journal article" date="2011" name="J. Bacteriol.">
        <title>Complete Genome Sequence of the Aerobic Marine Methanotroph Methylomonas methanica MC09.</title>
        <authorList>
            <person name="Boden R."/>
            <person name="Cunliffe M."/>
            <person name="Scanlan J."/>
            <person name="Moussard H."/>
            <person name="Kits K.D."/>
            <person name="Klotz M.G."/>
            <person name="Jetten M.S."/>
            <person name="Vuilleumier S."/>
            <person name="Han J."/>
            <person name="Peters L."/>
            <person name="Mikhailova N."/>
            <person name="Teshima H."/>
            <person name="Tapia R."/>
            <person name="Kyrpides N."/>
            <person name="Ivanova N."/>
            <person name="Pagani I."/>
            <person name="Cheng J.F."/>
            <person name="Goodwin L."/>
            <person name="Han C."/>
            <person name="Hauser L."/>
            <person name="Land M.L."/>
            <person name="Lapidus A."/>
            <person name="Lucas S."/>
            <person name="Pitluck S."/>
            <person name="Woyke T."/>
            <person name="Stein L."/>
            <person name="Murrell J.C."/>
        </authorList>
    </citation>
    <scope>NUCLEOTIDE SEQUENCE [LARGE SCALE GENOMIC DNA]</scope>
    <source>
        <strain evidence="2 3">MC09</strain>
    </source>
</reference>
<dbReference type="NCBIfam" id="TIGR03481">
    <property type="entry name" value="HpnM"/>
    <property type="match status" value="1"/>
</dbReference>
<dbReference type="Proteomes" id="UP000008888">
    <property type="component" value="Chromosome"/>
</dbReference>
<dbReference type="KEGG" id="mmt:Metme_3471"/>
<gene>
    <name evidence="2" type="ordered locus">Metme_3471</name>
</gene>
<feature type="chain" id="PRO_5003396404" evidence="1">
    <location>
        <begin position="26"/>
        <end position="203"/>
    </location>
</feature>
<dbReference type="Gene3D" id="3.10.450.710">
    <property type="entry name" value="Tgt2/MlaC"/>
    <property type="match status" value="1"/>
</dbReference>
<dbReference type="InterPro" id="IPR017842">
    <property type="entry name" value="Hopanoid_biosyn-assoc_HpnM"/>
</dbReference>
<dbReference type="PANTHER" id="PTHR36573:SF1">
    <property type="entry name" value="INTERMEMBRANE PHOSPHOLIPID TRANSPORT SYSTEM BINDING PROTEIN MLAC"/>
    <property type="match status" value="1"/>
</dbReference>
<dbReference type="EMBL" id="CP002738">
    <property type="protein sequence ID" value="AEG01838.1"/>
    <property type="molecule type" value="Genomic_DNA"/>
</dbReference>
<evidence type="ECO:0000313" key="3">
    <source>
        <dbReference type="Proteomes" id="UP000008888"/>
    </source>
</evidence>
<dbReference type="eggNOG" id="COG2854">
    <property type="taxonomic scope" value="Bacteria"/>
</dbReference>